<dbReference type="PANTHER" id="PTHR43267">
    <property type="entry name" value="TRNA THREONYLCARBAMOYLADENOSINE DEHYDRATASE"/>
    <property type="match status" value="1"/>
</dbReference>
<evidence type="ECO:0000313" key="3">
    <source>
        <dbReference type="EMBL" id="RMI34843.1"/>
    </source>
</evidence>
<proteinExistence type="predicted"/>
<dbReference type="Gene3D" id="3.40.50.720">
    <property type="entry name" value="NAD(P)-binding Rossmann-like Domain"/>
    <property type="match status" value="1"/>
</dbReference>
<evidence type="ECO:0000313" key="4">
    <source>
        <dbReference type="Proteomes" id="UP000279275"/>
    </source>
</evidence>
<keyword evidence="4" id="KW-1185">Reference proteome</keyword>
<evidence type="ECO:0000259" key="1">
    <source>
        <dbReference type="Pfam" id="PF00881"/>
    </source>
</evidence>
<dbReference type="PANTHER" id="PTHR43267:SF3">
    <property type="entry name" value="THIF PROTEIN"/>
    <property type="match status" value="1"/>
</dbReference>
<organism evidence="3 4">
    <name type="scientific">Nocardia stercoris</name>
    <dbReference type="NCBI Taxonomy" id="2483361"/>
    <lineage>
        <taxon>Bacteria</taxon>
        <taxon>Bacillati</taxon>
        <taxon>Actinomycetota</taxon>
        <taxon>Actinomycetes</taxon>
        <taxon>Mycobacteriales</taxon>
        <taxon>Nocardiaceae</taxon>
        <taxon>Nocardia</taxon>
    </lineage>
</organism>
<dbReference type="SUPFAM" id="SSF55469">
    <property type="entry name" value="FMN-dependent nitroreductase-like"/>
    <property type="match status" value="2"/>
</dbReference>
<reference evidence="3 4" key="1">
    <citation type="submission" date="2018-10" db="EMBL/GenBank/DDBJ databases">
        <title>Isolation from cow dung.</title>
        <authorList>
            <person name="Ling L."/>
        </authorList>
    </citation>
    <scope>NUCLEOTIDE SEQUENCE [LARGE SCALE GENOMIC DNA]</scope>
    <source>
        <strain evidence="3 4">NEAU-LL90</strain>
    </source>
</reference>
<feature type="domain" description="THIF-type NAD/FAD binding fold" evidence="2">
    <location>
        <begin position="91"/>
        <end position="225"/>
    </location>
</feature>
<dbReference type="InterPro" id="IPR045886">
    <property type="entry name" value="ThiF/MoeB/HesA"/>
</dbReference>
<protein>
    <submittedName>
        <fullName evidence="3">Rv1355c family protein</fullName>
    </submittedName>
</protein>
<dbReference type="GO" id="GO:0061503">
    <property type="term" value="F:tRNA threonylcarbamoyladenosine dehydratase"/>
    <property type="evidence" value="ECO:0007669"/>
    <property type="project" value="TreeGrafter"/>
</dbReference>
<dbReference type="CDD" id="cd01483">
    <property type="entry name" value="E1_enzyme_family"/>
    <property type="match status" value="1"/>
</dbReference>
<dbReference type="Pfam" id="PF00881">
    <property type="entry name" value="Nitroreductase"/>
    <property type="match status" value="1"/>
</dbReference>
<dbReference type="SUPFAM" id="SSF69572">
    <property type="entry name" value="Activating enzymes of the ubiquitin-like proteins"/>
    <property type="match status" value="1"/>
</dbReference>
<dbReference type="Gene3D" id="3.40.109.10">
    <property type="entry name" value="NADH Oxidase"/>
    <property type="match status" value="1"/>
</dbReference>
<feature type="domain" description="Nitroreductase" evidence="1">
    <location>
        <begin position="373"/>
        <end position="426"/>
    </location>
</feature>
<dbReference type="OrthoDB" id="5149792at2"/>
<dbReference type="InterPro" id="IPR035985">
    <property type="entry name" value="Ubiquitin-activating_enz"/>
</dbReference>
<dbReference type="InterPro" id="IPR029479">
    <property type="entry name" value="Nitroreductase"/>
</dbReference>
<gene>
    <name evidence="3" type="ORF">EBN03_00180</name>
</gene>
<dbReference type="InterPro" id="IPR000594">
    <property type="entry name" value="ThiF_NAD_FAD-bd"/>
</dbReference>
<dbReference type="Proteomes" id="UP000279275">
    <property type="component" value="Unassembled WGS sequence"/>
</dbReference>
<accession>A0A3M2LE10</accession>
<comment type="caution">
    <text evidence="3">The sequence shown here is derived from an EMBL/GenBank/DDBJ whole genome shotgun (WGS) entry which is preliminary data.</text>
</comment>
<dbReference type="RefSeq" id="WP_122185813.1">
    <property type="nucleotide sequence ID" value="NZ_RFFH01000001.1"/>
</dbReference>
<dbReference type="NCBIfam" id="NF005901">
    <property type="entry name" value="PRK07877.1"/>
    <property type="match status" value="1"/>
</dbReference>
<dbReference type="GO" id="GO:0061504">
    <property type="term" value="P:cyclic threonylcarbamoyladenosine biosynthetic process"/>
    <property type="evidence" value="ECO:0007669"/>
    <property type="project" value="TreeGrafter"/>
</dbReference>
<dbReference type="AlphaFoldDB" id="A0A3M2LE10"/>
<sequence>MTAESVPEQQYRPVLLDPADAADAATLAELRDTPGIDVRDLRAELRIERDGLLDAPDLGETAADDRWAYYPWRNALVGVPGPRTMRTIRLDRNRNKLSQAEQERLGTQVIGVVGQSVGHAIAYTLAQEGTCAELRLADFDELELANLNRVPAGLFDLGLNKAVVTARRIAELDPYFPVVVYPAGITDDNIDEFFTGLTAVVEECDSMDIKLAVREAAQQYAIPLLMETSDRGLLDIERYDLEPGRPLFHGLLNGATRADLRGLSTRDKAPYVARILDPAGMSVDFAAGLVEVDQTLSSWPQLGGDVQLGGASVAAAIRRLGLGRRLPSGRTRVDLEQCLDAVAEPPLVADLDWSAAAAEDRPVVANDADTPAEAVVACALRAPSGGNVQPWKITATDDEVRIDLDPAASTAMDVELRGSAVAVGAALYNARIAAAARGVLGDAEYVETPGGLTATLRLTPGTDPELAGLYPGALARHTNRRLFDGEPIGADVLDALAAAAAEQGGLVHAVTDRASIATAAELLGASDRIRYLDANLHAEMFAELRWPGDDLRTGLDLRTLELKPDELAKFGIGKRADVMARLRELDAGVALGEYTVDRVVSSSAVLAVTVVPAGPEPDLRDYARAGAALERLWIEAGERGLAVQPVSPVFLYARHKVEAHAVSPGFADTLTSIQNRFLDLLAVPEHEIIALVLRLGHATTASVRSRRLPT</sequence>
<dbReference type="EMBL" id="RFFH01000001">
    <property type="protein sequence ID" value="RMI34843.1"/>
    <property type="molecule type" value="Genomic_DNA"/>
</dbReference>
<name>A0A3M2LE10_9NOCA</name>
<dbReference type="GO" id="GO:0016491">
    <property type="term" value="F:oxidoreductase activity"/>
    <property type="evidence" value="ECO:0007669"/>
    <property type="project" value="InterPro"/>
</dbReference>
<dbReference type="InterPro" id="IPR000415">
    <property type="entry name" value="Nitroreductase-like"/>
</dbReference>
<evidence type="ECO:0000259" key="2">
    <source>
        <dbReference type="Pfam" id="PF00899"/>
    </source>
</evidence>
<dbReference type="GO" id="GO:0008641">
    <property type="term" value="F:ubiquitin-like modifier activating enzyme activity"/>
    <property type="evidence" value="ECO:0007669"/>
    <property type="project" value="InterPro"/>
</dbReference>
<dbReference type="Pfam" id="PF00899">
    <property type="entry name" value="ThiF"/>
    <property type="match status" value="1"/>
</dbReference>